<dbReference type="RefSeq" id="WP_120977529.1">
    <property type="nucleotide sequence ID" value="NZ_RBZM01000005.1"/>
</dbReference>
<gene>
    <name evidence="2" type="ORF">D7Z26_13820</name>
</gene>
<sequence length="453" mass="52078">MIKEPFEPIRIGYIDGAPKRVNERVVDSQWIQYLGEYAELVKIPPFQIYKLFGGTINNWLQQLPKSLQILSDRLDELCRKYRVRTLYMNLPFVIPYLLMARNYAGLDVGLLFITHSVGSEYWMKQWTAIAPFLTMRDVLLTSTETSKKALMQISDKYQIAKLIPLCISMPEQAASTISERNGKRLLSIGRIEDVKNIDILLETFALLLKEIPDLHLTIAGEFTGISEDQIQEYRQTLELITQRHKMENNISFVGAVVGEQKNTIFRKSDLLINLSTDPGETFGYNLIEAMMWELPVICSNWDGFQEIIESGVDGYLIDCNWDNECPVIDQQQIVHRCLFLLEKAVRIQSLANRSRENARRYDFQIIVPQIMSAVREAMVKKVEAQNDTAAMAMSSAIELKKIFHLENLNQMPFINESLAMVPSLDNTTPVHKWMPLVKPVIHHFAGRQQHAKL</sequence>
<dbReference type="SUPFAM" id="SSF53756">
    <property type="entry name" value="UDP-Glycosyltransferase/glycogen phosphorylase"/>
    <property type="match status" value="1"/>
</dbReference>
<protein>
    <submittedName>
        <fullName evidence="2">Glycosyltransferase</fullName>
    </submittedName>
</protein>
<reference evidence="2 3" key="1">
    <citation type="submission" date="2018-10" db="EMBL/GenBank/DDBJ databases">
        <title>Cohnella sp. M2MS4P-1, whole genome shotgun sequence.</title>
        <authorList>
            <person name="Tuo L."/>
        </authorList>
    </citation>
    <scope>NUCLEOTIDE SEQUENCE [LARGE SCALE GENOMIC DNA]</scope>
    <source>
        <strain evidence="2 3">M2MS4P-1</strain>
    </source>
</reference>
<organism evidence="2 3">
    <name type="scientific">Cohnella endophytica</name>
    <dbReference type="NCBI Taxonomy" id="2419778"/>
    <lineage>
        <taxon>Bacteria</taxon>
        <taxon>Bacillati</taxon>
        <taxon>Bacillota</taxon>
        <taxon>Bacilli</taxon>
        <taxon>Bacillales</taxon>
        <taxon>Paenibacillaceae</taxon>
        <taxon>Cohnella</taxon>
    </lineage>
</organism>
<evidence type="ECO:0000313" key="3">
    <source>
        <dbReference type="Proteomes" id="UP000282076"/>
    </source>
</evidence>
<dbReference type="EMBL" id="RBZM01000005">
    <property type="protein sequence ID" value="RKP54424.1"/>
    <property type="molecule type" value="Genomic_DNA"/>
</dbReference>
<dbReference type="AlphaFoldDB" id="A0A494XXH4"/>
<feature type="domain" description="Glycosyl transferase family 1" evidence="1">
    <location>
        <begin position="175"/>
        <end position="322"/>
    </location>
</feature>
<dbReference type="Proteomes" id="UP000282076">
    <property type="component" value="Unassembled WGS sequence"/>
</dbReference>
<dbReference type="PANTHER" id="PTHR12526">
    <property type="entry name" value="GLYCOSYLTRANSFERASE"/>
    <property type="match status" value="1"/>
</dbReference>
<dbReference type="Gene3D" id="3.40.50.2000">
    <property type="entry name" value="Glycogen Phosphorylase B"/>
    <property type="match status" value="1"/>
</dbReference>
<comment type="caution">
    <text evidence="2">The sequence shown here is derived from an EMBL/GenBank/DDBJ whole genome shotgun (WGS) entry which is preliminary data.</text>
</comment>
<dbReference type="Pfam" id="PF00534">
    <property type="entry name" value="Glycos_transf_1"/>
    <property type="match status" value="1"/>
</dbReference>
<name>A0A494XXH4_9BACL</name>
<dbReference type="CDD" id="cd03801">
    <property type="entry name" value="GT4_PimA-like"/>
    <property type="match status" value="1"/>
</dbReference>
<keyword evidence="3" id="KW-1185">Reference proteome</keyword>
<dbReference type="OrthoDB" id="9790710at2"/>
<dbReference type="InterPro" id="IPR001296">
    <property type="entry name" value="Glyco_trans_1"/>
</dbReference>
<dbReference type="GO" id="GO:0016757">
    <property type="term" value="F:glycosyltransferase activity"/>
    <property type="evidence" value="ECO:0007669"/>
    <property type="project" value="InterPro"/>
</dbReference>
<evidence type="ECO:0000259" key="1">
    <source>
        <dbReference type="Pfam" id="PF00534"/>
    </source>
</evidence>
<accession>A0A494XXH4</accession>
<proteinExistence type="predicted"/>
<evidence type="ECO:0000313" key="2">
    <source>
        <dbReference type="EMBL" id="RKP54424.1"/>
    </source>
</evidence>
<keyword evidence="2" id="KW-0808">Transferase</keyword>